<keyword evidence="2" id="KW-0732">Signal</keyword>
<keyword evidence="1" id="KW-1133">Transmembrane helix</keyword>
<feature type="transmembrane region" description="Helical" evidence="1">
    <location>
        <begin position="96"/>
        <end position="118"/>
    </location>
</feature>
<dbReference type="AlphaFoldDB" id="A0A4Y6Q0G1"/>
<evidence type="ECO:0000313" key="4">
    <source>
        <dbReference type="Proteomes" id="UP000315995"/>
    </source>
</evidence>
<feature type="signal peptide" evidence="2">
    <location>
        <begin position="1"/>
        <end position="25"/>
    </location>
</feature>
<evidence type="ECO:0000256" key="2">
    <source>
        <dbReference type="SAM" id="SignalP"/>
    </source>
</evidence>
<organism evidence="3 4">
    <name type="scientific">Persicimonas caeni</name>
    <dbReference type="NCBI Taxonomy" id="2292766"/>
    <lineage>
        <taxon>Bacteria</taxon>
        <taxon>Deltaproteobacteria</taxon>
        <taxon>Bradymonadales</taxon>
        <taxon>Bradymonadaceae</taxon>
        <taxon>Persicimonas</taxon>
    </lineage>
</organism>
<accession>A0A4Y6Q0G1</accession>
<keyword evidence="4" id="KW-1185">Reference proteome</keyword>
<sequence>MKPTRLAGLASFLAVLILGAEFASACLNDSLIDYAEQRYRQAYWQSVVEDSHPDAASDDLFTQPSGEFRRPLHPVTLETLDEHLAYFAEPSYPPSFWLKLGGSSALAVLLLSGAFAWARRERLRALREYVGGAAADLPPTLLWPKTVGTTVVLGIAVGVGVLVVDRVTDLDMTLTRTLAPSPTVQVPAPHHFPLRKTRPWRHLDRPADRGGRWKRFWVEGAFDGNENDRRSSLRARLAKPVTLRFAMVHDILHERYVRPGEAYYRARNARARQKLARLDRRWNRDTDERPPAEWFGHVDDLAVGLDRLGEYDEAEALLRDKLQLQKAADLPRYTTYANLGTVLAHRSAKAALSGAPDARHSLEEALSFIDKAITANPNAHFGREVWQKAAIEYLLYGAEYPDFLRRYDMVGNRLDVHRSCDDMRFDGSGTHYVGRELGDLSRPLFSPARYDWDTVEQGWHQVAEEIGGIGVRDLIRDVGAEGEWSDIDGLSQNVAVPFDDPVLGIVGMWRLGGGPNPHFALTLGGIMERVGRPRLAWAAYERAERLGAGWPESVRAELHKYCGDRKTELQAHLGESAAALRHVFDAELERGRDFQRKYLRFEREMLADGHSPDHHLQETFFAKHGRIASTPDDSEKVVVHGWMKPDWRTTLAALPWAFVLGGFLGLLRALFYAPVIDRKA</sequence>
<dbReference type="EMBL" id="CP041186">
    <property type="protein sequence ID" value="QDG53929.1"/>
    <property type="molecule type" value="Genomic_DNA"/>
</dbReference>
<name>A0A4Y6Q0G1_PERCE</name>
<feature type="transmembrane region" description="Helical" evidence="1">
    <location>
        <begin position="651"/>
        <end position="673"/>
    </location>
</feature>
<keyword evidence="1" id="KW-0472">Membrane</keyword>
<dbReference type="Proteomes" id="UP000315995">
    <property type="component" value="Chromosome"/>
</dbReference>
<dbReference type="RefSeq" id="WP_141200379.1">
    <property type="nucleotide sequence ID" value="NZ_CP041186.1"/>
</dbReference>
<dbReference type="OrthoDB" id="214462at2"/>
<reference evidence="3 4" key="1">
    <citation type="submission" date="2019-06" db="EMBL/GenBank/DDBJ databases">
        <title>Persicimonas caeni gen. nov., sp. nov., a predatory bacterium isolated from solar saltern.</title>
        <authorList>
            <person name="Wang S."/>
        </authorList>
    </citation>
    <scope>NUCLEOTIDE SEQUENCE [LARGE SCALE GENOMIC DNA]</scope>
    <source>
        <strain evidence="3 4">YN101</strain>
    </source>
</reference>
<protein>
    <recommendedName>
        <fullName evidence="5">Tetratricopeptide repeat protein</fullName>
    </recommendedName>
</protein>
<evidence type="ECO:0000256" key="1">
    <source>
        <dbReference type="SAM" id="Phobius"/>
    </source>
</evidence>
<gene>
    <name evidence="3" type="ORF">FIV42_25250</name>
</gene>
<accession>A0A5B8YB92</accession>
<dbReference type="SUPFAM" id="SSF48452">
    <property type="entry name" value="TPR-like"/>
    <property type="match status" value="1"/>
</dbReference>
<dbReference type="InterPro" id="IPR011990">
    <property type="entry name" value="TPR-like_helical_dom_sf"/>
</dbReference>
<evidence type="ECO:0000313" key="3">
    <source>
        <dbReference type="EMBL" id="QDG53929.1"/>
    </source>
</evidence>
<feature type="chain" id="PRO_5030106806" description="Tetratricopeptide repeat protein" evidence="2">
    <location>
        <begin position="26"/>
        <end position="680"/>
    </location>
</feature>
<evidence type="ECO:0008006" key="5">
    <source>
        <dbReference type="Google" id="ProtNLM"/>
    </source>
</evidence>
<proteinExistence type="predicted"/>
<keyword evidence="1" id="KW-0812">Transmembrane</keyword>